<organism evidence="9 10">
    <name type="scientific">Aspergillus nanangensis</name>
    <dbReference type="NCBI Taxonomy" id="2582783"/>
    <lineage>
        <taxon>Eukaryota</taxon>
        <taxon>Fungi</taxon>
        <taxon>Dikarya</taxon>
        <taxon>Ascomycota</taxon>
        <taxon>Pezizomycotina</taxon>
        <taxon>Eurotiomycetes</taxon>
        <taxon>Eurotiomycetidae</taxon>
        <taxon>Eurotiales</taxon>
        <taxon>Aspergillaceae</taxon>
        <taxon>Aspergillus</taxon>
        <taxon>Aspergillus subgen. Circumdati</taxon>
    </lineage>
</organism>
<evidence type="ECO:0000256" key="2">
    <source>
        <dbReference type="ARBA" id="ARBA00006024"/>
    </source>
</evidence>
<evidence type="ECO:0000256" key="3">
    <source>
        <dbReference type="ARBA" id="ARBA00022692"/>
    </source>
</evidence>
<dbReference type="EMBL" id="VCAU01000008">
    <property type="protein sequence ID" value="KAF9893308.1"/>
    <property type="molecule type" value="Genomic_DNA"/>
</dbReference>
<feature type="domain" description="HMA" evidence="8">
    <location>
        <begin position="41"/>
        <end position="107"/>
    </location>
</feature>
<dbReference type="NCBIfam" id="TIGR01494">
    <property type="entry name" value="ATPase_P-type"/>
    <property type="match status" value="2"/>
</dbReference>
<evidence type="ECO:0000313" key="9">
    <source>
        <dbReference type="EMBL" id="KAF9893308.1"/>
    </source>
</evidence>
<dbReference type="Gene3D" id="2.70.150.10">
    <property type="entry name" value="Calcium-transporting ATPase, cytoplasmic transduction domain A"/>
    <property type="match status" value="1"/>
</dbReference>
<comment type="caution">
    <text evidence="9">The sequence shown here is derived from an EMBL/GenBank/DDBJ whole genome shotgun (WGS) entry which is preliminary data.</text>
</comment>
<dbReference type="PRINTS" id="PR00119">
    <property type="entry name" value="CATATPASE"/>
</dbReference>
<evidence type="ECO:0000313" key="10">
    <source>
        <dbReference type="Proteomes" id="UP001194746"/>
    </source>
</evidence>
<dbReference type="GO" id="GO:0005524">
    <property type="term" value="F:ATP binding"/>
    <property type="evidence" value="ECO:0007669"/>
    <property type="project" value="InterPro"/>
</dbReference>
<dbReference type="AlphaFoldDB" id="A0AAD4GZ52"/>
<dbReference type="GO" id="GO:0005507">
    <property type="term" value="F:copper ion binding"/>
    <property type="evidence" value="ECO:0007669"/>
    <property type="project" value="TreeGrafter"/>
</dbReference>
<dbReference type="CDD" id="cd00371">
    <property type="entry name" value="HMA"/>
    <property type="match status" value="1"/>
</dbReference>
<name>A0AAD4GZ52_ASPNN</name>
<dbReference type="Gene3D" id="3.40.50.1000">
    <property type="entry name" value="HAD superfamily/HAD-like"/>
    <property type="match status" value="1"/>
</dbReference>
<dbReference type="PANTHER" id="PTHR43520:SF32">
    <property type="entry name" value="COPPER RESISTANCE P-TYPE ATPASE (EUROFUNG)"/>
    <property type="match status" value="1"/>
</dbReference>
<dbReference type="InterPro" id="IPR059000">
    <property type="entry name" value="ATPase_P-type_domA"/>
</dbReference>
<dbReference type="Gene3D" id="3.30.70.100">
    <property type="match status" value="1"/>
</dbReference>
<dbReference type="SUPFAM" id="SSF55008">
    <property type="entry name" value="HMA, heavy metal-associated domain"/>
    <property type="match status" value="1"/>
</dbReference>
<dbReference type="InterPro" id="IPR036412">
    <property type="entry name" value="HAD-like_sf"/>
</dbReference>
<keyword evidence="7" id="KW-0472">Membrane</keyword>
<accession>A0AAD4GZ52</accession>
<dbReference type="GO" id="GO:0016887">
    <property type="term" value="F:ATP hydrolysis activity"/>
    <property type="evidence" value="ECO:0007669"/>
    <property type="project" value="InterPro"/>
</dbReference>
<dbReference type="GO" id="GO:0055070">
    <property type="term" value="P:copper ion homeostasis"/>
    <property type="evidence" value="ECO:0007669"/>
    <property type="project" value="TreeGrafter"/>
</dbReference>
<keyword evidence="10" id="KW-1185">Reference proteome</keyword>
<evidence type="ECO:0000256" key="1">
    <source>
        <dbReference type="ARBA" id="ARBA00004370"/>
    </source>
</evidence>
<reference evidence="9" key="2">
    <citation type="submission" date="2020-02" db="EMBL/GenBank/DDBJ databases">
        <authorList>
            <person name="Gilchrist C.L.M."/>
            <person name="Chooi Y.-H."/>
        </authorList>
    </citation>
    <scope>NUCLEOTIDE SEQUENCE</scope>
    <source>
        <strain evidence="9">MST-FP2251</strain>
    </source>
</reference>
<dbReference type="Gene3D" id="3.40.1110.10">
    <property type="entry name" value="Calcium-transporting ATPase, cytoplasmic domain N"/>
    <property type="match status" value="1"/>
</dbReference>
<evidence type="ECO:0000259" key="8">
    <source>
        <dbReference type="PROSITE" id="PS50846"/>
    </source>
</evidence>
<dbReference type="InterPro" id="IPR018303">
    <property type="entry name" value="ATPase_P-typ_P_site"/>
</dbReference>
<evidence type="ECO:0000256" key="5">
    <source>
        <dbReference type="ARBA" id="ARBA00022967"/>
    </source>
</evidence>
<proteinExistence type="inferred from homology"/>
<keyword evidence="3" id="KW-0812">Transmembrane</keyword>
<evidence type="ECO:0000256" key="7">
    <source>
        <dbReference type="ARBA" id="ARBA00023136"/>
    </source>
</evidence>
<dbReference type="Proteomes" id="UP001194746">
    <property type="component" value="Unassembled WGS sequence"/>
</dbReference>
<keyword evidence="4" id="KW-0479">Metal-binding</keyword>
<dbReference type="PANTHER" id="PTHR43520">
    <property type="entry name" value="ATP7, ISOFORM B"/>
    <property type="match status" value="1"/>
</dbReference>
<sequence length="822" mass="87842">MAACCALSAYIIYKLISIHSSLPSLAQEPSTDLELDSKKAKSCLITLRGLTCASCVTAVEDACLALPGVLGVNVSLHALTARIQLDPDQVSPEALVAEIETAGFEAEPQPNEEEQWASQWLTATRAKEETLRKWTRAFTSSTIVSGLVYLLEMVDTWVLVREPTPLDLLSMATLSITATAAFHLGRPIHKEAWWAFTRRRPNASLLASAGVIFTLLAAVHQRVNPSAATLVPFRMTSVCLLMTVIIGGRVSKCIISQRGNQYPAVLASSIPQTAQVLKGAVSLNTNPISVPVEILHHGDIIRVDPQAQFPADCRIVVGHTSVLETIVNGEVLPRTVGLDDYVYAGSTNSGHRVAAEVCHVGNETWLGQTLKAMEQTSEAKSTSPASFSDRMLARFSSTVICLATVTGIYHWLRGESLATILPRIATVLLCACPCTIDMGMSMGIMATVAAGSKAGILLRPGVQIEQAARARAIIFDKTGTLTAGELQIQHAHLEPPWDADRHQFWHLVGLLTQNSHHPVSALLSAASQEHLSSTAHIPISTLLSHEEHPGLGLSGTFSSSSSDETTIKIAIGTLRLMQINNVYPHPRTTSHTTSSVYISINNHLAGQITYTDPIIPDTTDLIQSLHQRSFTTFIMTGDTKAAAATVAQQIGIPESHVHASLLPRQKADLVASLEARYGPTIMVGDNLNDGPALAAATLGILVSHRSSSAAGSSALSRMQSAAHALLVADGNSERGRGLRRVVDTVELLRRASRRMRLVLYASVVYNAVALCLASGVLRGLVAGGGVGQWVDLDPSSASFAMSVSSILTLLFSSQLSDWTSGR</sequence>
<comment type="similarity">
    <text evidence="2">Belongs to the cation transport ATPase (P-type) (TC 3.A.3) family. Type IB subfamily.</text>
</comment>
<dbReference type="SUPFAM" id="SSF56784">
    <property type="entry name" value="HAD-like"/>
    <property type="match status" value="1"/>
</dbReference>
<dbReference type="InterPro" id="IPR001757">
    <property type="entry name" value="P_typ_ATPase"/>
</dbReference>
<dbReference type="InterPro" id="IPR023299">
    <property type="entry name" value="ATPase_P-typ_cyto_dom_N"/>
</dbReference>
<dbReference type="PROSITE" id="PS50846">
    <property type="entry name" value="HMA_2"/>
    <property type="match status" value="1"/>
</dbReference>
<comment type="subcellular location">
    <subcellularLocation>
        <location evidence="1">Membrane</location>
    </subcellularLocation>
</comment>
<dbReference type="Pfam" id="PF00122">
    <property type="entry name" value="E1-E2_ATPase"/>
    <property type="match status" value="1"/>
</dbReference>
<evidence type="ECO:0000256" key="6">
    <source>
        <dbReference type="ARBA" id="ARBA00022989"/>
    </source>
</evidence>
<dbReference type="GO" id="GO:0016020">
    <property type="term" value="C:membrane"/>
    <property type="evidence" value="ECO:0007669"/>
    <property type="project" value="UniProtKB-SubCell"/>
</dbReference>
<dbReference type="Pfam" id="PF00702">
    <property type="entry name" value="Hydrolase"/>
    <property type="match status" value="1"/>
</dbReference>
<protein>
    <recommendedName>
        <fullName evidence="8">HMA domain-containing protein</fullName>
    </recommendedName>
</protein>
<dbReference type="Pfam" id="PF00403">
    <property type="entry name" value="HMA"/>
    <property type="match status" value="1"/>
</dbReference>
<dbReference type="InterPro" id="IPR036163">
    <property type="entry name" value="HMA_dom_sf"/>
</dbReference>
<dbReference type="GO" id="GO:0043682">
    <property type="term" value="F:P-type divalent copper transporter activity"/>
    <property type="evidence" value="ECO:0007669"/>
    <property type="project" value="TreeGrafter"/>
</dbReference>
<dbReference type="SUPFAM" id="SSF81653">
    <property type="entry name" value="Calcium ATPase, transduction domain A"/>
    <property type="match status" value="1"/>
</dbReference>
<keyword evidence="5" id="KW-1278">Translocase</keyword>
<gene>
    <name evidence="9" type="ORF">FE257_011738</name>
</gene>
<dbReference type="InterPro" id="IPR023214">
    <property type="entry name" value="HAD_sf"/>
</dbReference>
<keyword evidence="6" id="KW-1133">Transmembrane helix</keyword>
<evidence type="ECO:0000256" key="4">
    <source>
        <dbReference type="ARBA" id="ARBA00022723"/>
    </source>
</evidence>
<reference evidence="9" key="1">
    <citation type="journal article" date="2019" name="Beilstein J. Org. Chem.">
        <title>Nanangenines: drimane sesquiterpenoids as the dominant metabolite cohort of a novel Australian fungus, Aspergillus nanangensis.</title>
        <authorList>
            <person name="Lacey H.J."/>
            <person name="Gilchrist C.L.M."/>
            <person name="Crombie A."/>
            <person name="Kalaitzis J.A."/>
            <person name="Vuong D."/>
            <person name="Rutledge P.J."/>
            <person name="Turner P."/>
            <person name="Pitt J.I."/>
            <person name="Lacey E."/>
            <person name="Chooi Y.H."/>
            <person name="Piggott A.M."/>
        </authorList>
    </citation>
    <scope>NUCLEOTIDE SEQUENCE</scope>
    <source>
        <strain evidence="9">MST-FP2251</strain>
    </source>
</reference>
<dbReference type="InterPro" id="IPR008250">
    <property type="entry name" value="ATPase_P-typ_transduc_dom_A_sf"/>
</dbReference>
<dbReference type="InterPro" id="IPR006121">
    <property type="entry name" value="HMA_dom"/>
</dbReference>
<dbReference type="FunFam" id="3.30.70.100:FF:000001">
    <property type="entry name" value="ATPase copper transporting beta"/>
    <property type="match status" value="1"/>
</dbReference>
<dbReference type="PROSITE" id="PS00154">
    <property type="entry name" value="ATPASE_E1_E2"/>
    <property type="match status" value="1"/>
</dbReference>